<evidence type="ECO:0000313" key="15">
    <source>
        <dbReference type="Proteomes" id="UP000823604"/>
    </source>
</evidence>
<keyword evidence="3 13" id="KW-0813">Transport</keyword>
<dbReference type="GO" id="GO:0020037">
    <property type="term" value="F:heme binding"/>
    <property type="evidence" value="ECO:0007669"/>
    <property type="project" value="TreeGrafter"/>
</dbReference>
<dbReference type="Pfam" id="PF01654">
    <property type="entry name" value="Cyt_bd_oxida_I"/>
    <property type="match status" value="1"/>
</dbReference>
<accession>A0A9D9IJ48</accession>
<dbReference type="EMBL" id="JADIMA010000047">
    <property type="protein sequence ID" value="MBO8473046.1"/>
    <property type="molecule type" value="Genomic_DNA"/>
</dbReference>
<reference evidence="14" key="2">
    <citation type="journal article" date="2021" name="PeerJ">
        <title>Extensive microbial diversity within the chicken gut microbiome revealed by metagenomics and culture.</title>
        <authorList>
            <person name="Gilroy R."/>
            <person name="Ravi A."/>
            <person name="Getino M."/>
            <person name="Pursley I."/>
            <person name="Horton D.L."/>
            <person name="Alikhan N.F."/>
            <person name="Baker D."/>
            <person name="Gharbi K."/>
            <person name="Hall N."/>
            <person name="Watson M."/>
            <person name="Adriaenssens E.M."/>
            <person name="Foster-Nyarko E."/>
            <person name="Jarju S."/>
            <person name="Secka A."/>
            <person name="Antonio M."/>
            <person name="Oren A."/>
            <person name="Chaudhuri R.R."/>
            <person name="La Ragione R."/>
            <person name="Hildebrand F."/>
            <person name="Pallen M.J."/>
        </authorList>
    </citation>
    <scope>NUCLEOTIDE SEQUENCE</scope>
    <source>
        <strain evidence="14">B1-8020</strain>
    </source>
</reference>
<evidence type="ECO:0000256" key="10">
    <source>
        <dbReference type="ARBA" id="ARBA00022989"/>
    </source>
</evidence>
<protein>
    <submittedName>
        <fullName evidence="14">Cytochrome ubiquinol oxidase subunit I</fullName>
    </submittedName>
</protein>
<dbReference type="GO" id="GO:0016682">
    <property type="term" value="F:oxidoreductase activity, acting on diphenols and related substances as donors, oxygen as acceptor"/>
    <property type="evidence" value="ECO:0007669"/>
    <property type="project" value="TreeGrafter"/>
</dbReference>
<feature type="transmembrane region" description="Helical" evidence="13">
    <location>
        <begin position="133"/>
        <end position="154"/>
    </location>
</feature>
<keyword evidence="7 13" id="KW-0812">Transmembrane</keyword>
<dbReference type="PANTHER" id="PTHR30365">
    <property type="entry name" value="CYTOCHROME D UBIQUINOL OXIDASE"/>
    <property type="match status" value="1"/>
</dbReference>
<feature type="transmembrane region" description="Helical" evidence="13">
    <location>
        <begin position="20"/>
        <end position="45"/>
    </location>
</feature>
<name>A0A9D9IJ48_9BACT</name>
<keyword evidence="12 13" id="KW-0472">Membrane</keyword>
<dbReference type="InterPro" id="IPR002585">
    <property type="entry name" value="Cyt-d_ubiquinol_oxidase_su_1"/>
</dbReference>
<dbReference type="PIRSF" id="PIRSF006446">
    <property type="entry name" value="Cyt_quinol_oxidase_1"/>
    <property type="match status" value="1"/>
</dbReference>
<feature type="transmembrane region" description="Helical" evidence="13">
    <location>
        <begin position="57"/>
        <end position="76"/>
    </location>
</feature>
<comment type="subcellular location">
    <subcellularLocation>
        <location evidence="1">Cell inner membrane</location>
        <topology evidence="1">Multi-pass membrane protein</topology>
    </subcellularLocation>
</comment>
<evidence type="ECO:0000256" key="11">
    <source>
        <dbReference type="ARBA" id="ARBA00023004"/>
    </source>
</evidence>
<evidence type="ECO:0000256" key="12">
    <source>
        <dbReference type="ARBA" id="ARBA00023136"/>
    </source>
</evidence>
<dbReference type="GO" id="GO:0070069">
    <property type="term" value="C:cytochrome complex"/>
    <property type="evidence" value="ECO:0007669"/>
    <property type="project" value="UniProtKB-UniRule"/>
</dbReference>
<evidence type="ECO:0000256" key="8">
    <source>
        <dbReference type="ARBA" id="ARBA00022723"/>
    </source>
</evidence>
<keyword evidence="8 13" id="KW-0479">Metal-binding</keyword>
<dbReference type="PANTHER" id="PTHR30365:SF0">
    <property type="entry name" value="CYTOCHROME BD-I UBIQUINOL OXIDASE SUBUNIT 1"/>
    <property type="match status" value="1"/>
</dbReference>
<dbReference type="GO" id="GO:0009055">
    <property type="term" value="F:electron transfer activity"/>
    <property type="evidence" value="ECO:0007669"/>
    <property type="project" value="UniProtKB-UniRule"/>
</dbReference>
<evidence type="ECO:0000256" key="13">
    <source>
        <dbReference type="PIRNR" id="PIRNR006446"/>
    </source>
</evidence>
<keyword evidence="9 13" id="KW-0249">Electron transport</keyword>
<gene>
    <name evidence="14" type="ORF">IAB81_05395</name>
</gene>
<feature type="transmembrane region" description="Helical" evidence="13">
    <location>
        <begin position="187"/>
        <end position="211"/>
    </location>
</feature>
<dbReference type="GO" id="GO:0019646">
    <property type="term" value="P:aerobic electron transport chain"/>
    <property type="evidence" value="ECO:0007669"/>
    <property type="project" value="InterPro"/>
</dbReference>
<evidence type="ECO:0000256" key="2">
    <source>
        <dbReference type="ARBA" id="ARBA00009819"/>
    </source>
</evidence>
<evidence type="ECO:0000256" key="7">
    <source>
        <dbReference type="ARBA" id="ARBA00022692"/>
    </source>
</evidence>
<keyword evidence="11 13" id="KW-0408">Iron</keyword>
<feature type="transmembrane region" description="Helical" evidence="13">
    <location>
        <begin position="223"/>
        <end position="243"/>
    </location>
</feature>
<comment type="similarity">
    <text evidence="2 13">Belongs to the cytochrome ubiquinol oxidase subunit 1 family.</text>
</comment>
<evidence type="ECO:0000256" key="5">
    <source>
        <dbReference type="ARBA" id="ARBA00022519"/>
    </source>
</evidence>
<keyword evidence="6 13" id="KW-0349">Heme</keyword>
<reference evidence="14" key="1">
    <citation type="submission" date="2020-10" db="EMBL/GenBank/DDBJ databases">
        <authorList>
            <person name="Gilroy R."/>
        </authorList>
    </citation>
    <scope>NUCLEOTIDE SEQUENCE</scope>
    <source>
        <strain evidence="14">B1-8020</strain>
    </source>
</reference>
<evidence type="ECO:0000256" key="4">
    <source>
        <dbReference type="ARBA" id="ARBA00022475"/>
    </source>
</evidence>
<evidence type="ECO:0000256" key="1">
    <source>
        <dbReference type="ARBA" id="ARBA00004429"/>
    </source>
</evidence>
<evidence type="ECO:0000313" key="14">
    <source>
        <dbReference type="EMBL" id="MBO8473046.1"/>
    </source>
</evidence>
<feature type="transmembrane region" description="Helical" evidence="13">
    <location>
        <begin position="411"/>
        <end position="434"/>
    </location>
</feature>
<sequence length="529" mass="59102">MELDLNLIDWSRAQFAMTAIYHWLFVPLTLGLSVIMAIMETVYYRTGDEFWKRTAKFWMKIFGINFAIGVATGIILEFEFGTNWSNYSWFVGDIFGAPLAIEGILAFFMEATFVAVMFFGWNKVGKKFHLASTWLTGIGAAISAWWILVANSWMQYPIGMEFNPETVRNEMTDFFAVAFSPVAVTKFFHAVISSWIVGGVFVTAVSSWYLLRKGDSHKRFALSSIKVAGIVGLAASLITLFTGDKSAYHVARYQPMKLAAIEGLYEGGESVGLVGAGVLNPDKEWYDDGEEDFLFDIKIPGGLSLLATRDADGFVPGVRELIEGGYTLPDGDMAISADEKIARGRSAVEAMAGYRAVLQEMKSCEDSSEMSSLQLQLDKYDEILDRNMSYFGYGYIDDVRELLPDVPLNFYAFRVMVILGAYFILFFVVVLLLAYRDRYRMKWLQWVAIISVPLVYLCSQAGWIVAEAGRQPWAIQDLMPVKAAVSALPVSSVQVTFFLFLALFTILLAAEIGIMLKAIKKGPDLGKEE</sequence>
<feature type="transmembrane region" description="Helical" evidence="13">
    <location>
        <begin position="96"/>
        <end position="121"/>
    </location>
</feature>
<evidence type="ECO:0000256" key="9">
    <source>
        <dbReference type="ARBA" id="ARBA00022982"/>
    </source>
</evidence>
<keyword evidence="10 13" id="KW-1133">Transmembrane helix</keyword>
<dbReference type="AlphaFoldDB" id="A0A9D9IJ48"/>
<evidence type="ECO:0000256" key="6">
    <source>
        <dbReference type="ARBA" id="ARBA00022617"/>
    </source>
</evidence>
<feature type="transmembrane region" description="Helical" evidence="13">
    <location>
        <begin position="486"/>
        <end position="510"/>
    </location>
</feature>
<proteinExistence type="inferred from homology"/>
<organism evidence="14 15">
    <name type="scientific">Candidatus Merdivivens pullicola</name>
    <dbReference type="NCBI Taxonomy" id="2840872"/>
    <lineage>
        <taxon>Bacteria</taxon>
        <taxon>Pseudomonadati</taxon>
        <taxon>Bacteroidota</taxon>
        <taxon>Bacteroidia</taxon>
        <taxon>Bacteroidales</taxon>
        <taxon>Muribaculaceae</taxon>
        <taxon>Muribaculaceae incertae sedis</taxon>
        <taxon>Candidatus Merdivivens</taxon>
    </lineage>
</organism>
<dbReference type="GO" id="GO:0046872">
    <property type="term" value="F:metal ion binding"/>
    <property type="evidence" value="ECO:0007669"/>
    <property type="project" value="UniProtKB-UniRule"/>
</dbReference>
<feature type="transmembrane region" description="Helical" evidence="13">
    <location>
        <begin position="446"/>
        <end position="466"/>
    </location>
</feature>
<evidence type="ECO:0000256" key="3">
    <source>
        <dbReference type="ARBA" id="ARBA00022448"/>
    </source>
</evidence>
<keyword evidence="5" id="KW-0997">Cell inner membrane</keyword>
<keyword evidence="4 13" id="KW-1003">Cell membrane</keyword>
<dbReference type="GO" id="GO:0005886">
    <property type="term" value="C:plasma membrane"/>
    <property type="evidence" value="ECO:0007669"/>
    <property type="project" value="UniProtKB-SubCell"/>
</dbReference>
<dbReference type="Proteomes" id="UP000823604">
    <property type="component" value="Unassembled WGS sequence"/>
</dbReference>
<comment type="caution">
    <text evidence="14">The sequence shown here is derived from an EMBL/GenBank/DDBJ whole genome shotgun (WGS) entry which is preliminary data.</text>
</comment>